<feature type="non-terminal residue" evidence="1">
    <location>
        <position position="40"/>
    </location>
</feature>
<organism evidence="1">
    <name type="scientific">marine sediment metagenome</name>
    <dbReference type="NCBI Taxonomy" id="412755"/>
    <lineage>
        <taxon>unclassified sequences</taxon>
        <taxon>metagenomes</taxon>
        <taxon>ecological metagenomes</taxon>
    </lineage>
</organism>
<proteinExistence type="predicted"/>
<sequence length="40" mass="4608">MRVIWKDNYRTHDSLPGTPMQAESFGRVVEVTKEGLALFQ</sequence>
<protein>
    <submittedName>
        <fullName evidence="1">Uncharacterized protein</fullName>
    </submittedName>
</protein>
<comment type="caution">
    <text evidence="1">The sequence shown here is derived from an EMBL/GenBank/DDBJ whole genome shotgun (WGS) entry which is preliminary data.</text>
</comment>
<gene>
    <name evidence="1" type="ORF">LCGC14_3108140</name>
</gene>
<dbReference type="AlphaFoldDB" id="A0A0F8YD96"/>
<name>A0A0F8YD96_9ZZZZ</name>
<dbReference type="EMBL" id="LAZR01067182">
    <property type="protein sequence ID" value="KKK52119.1"/>
    <property type="molecule type" value="Genomic_DNA"/>
</dbReference>
<accession>A0A0F8YD96</accession>
<evidence type="ECO:0000313" key="1">
    <source>
        <dbReference type="EMBL" id="KKK52119.1"/>
    </source>
</evidence>
<reference evidence="1" key="1">
    <citation type="journal article" date="2015" name="Nature">
        <title>Complex archaea that bridge the gap between prokaryotes and eukaryotes.</title>
        <authorList>
            <person name="Spang A."/>
            <person name="Saw J.H."/>
            <person name="Jorgensen S.L."/>
            <person name="Zaremba-Niedzwiedzka K."/>
            <person name="Martijn J."/>
            <person name="Lind A.E."/>
            <person name="van Eijk R."/>
            <person name="Schleper C."/>
            <person name="Guy L."/>
            <person name="Ettema T.J."/>
        </authorList>
    </citation>
    <scope>NUCLEOTIDE SEQUENCE</scope>
</reference>